<protein>
    <submittedName>
        <fullName evidence="2">Unannotated protein</fullName>
    </submittedName>
</protein>
<dbReference type="Gene3D" id="1.10.101.10">
    <property type="entry name" value="PGBD-like superfamily/PGBD"/>
    <property type="match status" value="2"/>
</dbReference>
<sequence>MTVLDWNAASSAPTQSRWFSDDVHLTNTGKAEFTLFIRAQLDALRAQGVITSGVATILPLGTPMASGDRGDNVKALQTALNTYLNLPKKKRIAVDGVYGKGTIAAVQTVETNNALAIDGAADDVVLTLLGINSSNIVLKQGTKHASIKTAQTALGRVMNVKLRADGNFGPATTRLVKRFQKSVGFKQTGAINYQTWIALLSASAQR</sequence>
<accession>A0A6J6V1V8</accession>
<evidence type="ECO:0000313" key="2">
    <source>
        <dbReference type="EMBL" id="CAB4766141.1"/>
    </source>
</evidence>
<proteinExistence type="predicted"/>
<dbReference type="EMBL" id="CAEZZM010000102">
    <property type="protein sequence ID" value="CAB4766141.1"/>
    <property type="molecule type" value="Genomic_DNA"/>
</dbReference>
<name>A0A6J6V1V8_9ZZZZ</name>
<dbReference type="InterPro" id="IPR002477">
    <property type="entry name" value="Peptidoglycan-bd-like"/>
</dbReference>
<dbReference type="InterPro" id="IPR036365">
    <property type="entry name" value="PGBD-like_sf"/>
</dbReference>
<gene>
    <name evidence="2" type="ORF">UFOPK2872_00871</name>
</gene>
<dbReference type="Pfam" id="PF01471">
    <property type="entry name" value="PG_binding_1"/>
    <property type="match status" value="2"/>
</dbReference>
<evidence type="ECO:0000259" key="1">
    <source>
        <dbReference type="Pfam" id="PF01471"/>
    </source>
</evidence>
<organism evidence="2">
    <name type="scientific">freshwater metagenome</name>
    <dbReference type="NCBI Taxonomy" id="449393"/>
    <lineage>
        <taxon>unclassified sequences</taxon>
        <taxon>metagenomes</taxon>
        <taxon>ecological metagenomes</taxon>
    </lineage>
</organism>
<dbReference type="AlphaFoldDB" id="A0A6J6V1V8"/>
<feature type="domain" description="Peptidoglycan binding-like" evidence="1">
    <location>
        <begin position="69"/>
        <end position="129"/>
    </location>
</feature>
<feature type="domain" description="Peptidoglycan binding-like" evidence="1">
    <location>
        <begin position="144"/>
        <end position="199"/>
    </location>
</feature>
<dbReference type="InterPro" id="IPR036366">
    <property type="entry name" value="PGBDSf"/>
</dbReference>
<dbReference type="SUPFAM" id="SSF47090">
    <property type="entry name" value="PGBD-like"/>
    <property type="match status" value="2"/>
</dbReference>
<reference evidence="2" key="1">
    <citation type="submission" date="2020-05" db="EMBL/GenBank/DDBJ databases">
        <authorList>
            <person name="Chiriac C."/>
            <person name="Salcher M."/>
            <person name="Ghai R."/>
            <person name="Kavagutti S V."/>
        </authorList>
    </citation>
    <scope>NUCLEOTIDE SEQUENCE</scope>
</reference>